<dbReference type="SUPFAM" id="SSF52833">
    <property type="entry name" value="Thioredoxin-like"/>
    <property type="match status" value="1"/>
</dbReference>
<keyword evidence="6" id="KW-0560">Oxidoreductase</keyword>
<dbReference type="InterPro" id="IPR050924">
    <property type="entry name" value="Peroxiredoxin_BCP/PrxQ"/>
</dbReference>
<evidence type="ECO:0000256" key="13">
    <source>
        <dbReference type="PIRSR" id="PIRSR000239-1"/>
    </source>
</evidence>
<dbReference type="CDD" id="cd03017">
    <property type="entry name" value="PRX_BCP"/>
    <property type="match status" value="1"/>
</dbReference>
<dbReference type="OrthoDB" id="9812811at2"/>
<keyword evidence="7" id="KW-1015">Disulfide bond</keyword>
<dbReference type="GO" id="GO:0005737">
    <property type="term" value="C:cytoplasm"/>
    <property type="evidence" value="ECO:0007669"/>
    <property type="project" value="TreeGrafter"/>
</dbReference>
<dbReference type="Proteomes" id="UP000024942">
    <property type="component" value="Unassembled WGS sequence"/>
</dbReference>
<dbReference type="PATRIC" id="fig|1280953.3.peg.3191"/>
<evidence type="ECO:0000256" key="3">
    <source>
        <dbReference type="ARBA" id="ARBA00013017"/>
    </source>
</evidence>
<evidence type="ECO:0000256" key="10">
    <source>
        <dbReference type="ARBA" id="ARBA00038489"/>
    </source>
</evidence>
<evidence type="ECO:0000256" key="1">
    <source>
        <dbReference type="ARBA" id="ARBA00003330"/>
    </source>
</evidence>
<dbReference type="AlphaFoldDB" id="A0A059G3P6"/>
<feature type="active site" description="Cysteine sulfenic acid (-SOH) intermediate; for peroxidase activity" evidence="13">
    <location>
        <position position="46"/>
    </location>
</feature>
<name>A0A059G3P6_9PROT</name>
<dbReference type="FunFam" id="3.40.30.10:FF:000007">
    <property type="entry name" value="Thioredoxin-dependent thiol peroxidase"/>
    <property type="match status" value="1"/>
</dbReference>
<keyword evidence="4" id="KW-0575">Peroxidase</keyword>
<keyword evidence="16" id="KW-1185">Reference proteome</keyword>
<evidence type="ECO:0000259" key="14">
    <source>
        <dbReference type="PROSITE" id="PS51352"/>
    </source>
</evidence>
<evidence type="ECO:0000256" key="2">
    <source>
        <dbReference type="ARBA" id="ARBA00011245"/>
    </source>
</evidence>
<evidence type="ECO:0000256" key="9">
    <source>
        <dbReference type="ARBA" id="ARBA00032824"/>
    </source>
</evidence>
<evidence type="ECO:0000256" key="11">
    <source>
        <dbReference type="ARBA" id="ARBA00042639"/>
    </source>
</evidence>
<dbReference type="InterPro" id="IPR000866">
    <property type="entry name" value="AhpC/TSA"/>
</dbReference>
<dbReference type="eggNOG" id="COG1225">
    <property type="taxonomic scope" value="Bacteria"/>
</dbReference>
<organism evidence="15 16">
    <name type="scientific">Hyphomonas oceanitis SCH89</name>
    <dbReference type="NCBI Taxonomy" id="1280953"/>
    <lineage>
        <taxon>Bacteria</taxon>
        <taxon>Pseudomonadati</taxon>
        <taxon>Pseudomonadota</taxon>
        <taxon>Alphaproteobacteria</taxon>
        <taxon>Hyphomonadales</taxon>
        <taxon>Hyphomonadaceae</taxon>
        <taxon>Hyphomonas</taxon>
    </lineage>
</organism>
<keyword evidence="5" id="KW-0049">Antioxidant</keyword>
<comment type="catalytic activity">
    <reaction evidence="12">
        <text>a hydroperoxide + [thioredoxin]-dithiol = an alcohol + [thioredoxin]-disulfide + H2O</text>
        <dbReference type="Rhea" id="RHEA:62620"/>
        <dbReference type="Rhea" id="RHEA-COMP:10698"/>
        <dbReference type="Rhea" id="RHEA-COMP:10700"/>
        <dbReference type="ChEBI" id="CHEBI:15377"/>
        <dbReference type="ChEBI" id="CHEBI:29950"/>
        <dbReference type="ChEBI" id="CHEBI:30879"/>
        <dbReference type="ChEBI" id="CHEBI:35924"/>
        <dbReference type="ChEBI" id="CHEBI:50058"/>
        <dbReference type="EC" id="1.11.1.24"/>
    </reaction>
</comment>
<dbReference type="Gene3D" id="3.40.30.10">
    <property type="entry name" value="Glutaredoxin"/>
    <property type="match status" value="1"/>
</dbReference>
<evidence type="ECO:0000313" key="15">
    <source>
        <dbReference type="EMBL" id="KDA01354.1"/>
    </source>
</evidence>
<comment type="function">
    <text evidence="1">Thiol-specific peroxidase that catalyzes the reduction of hydrogen peroxide and organic hydroperoxides to water and alcohols, respectively. Plays a role in cell protection against oxidative stress by detoxifying peroxides and as sensor of hydrogen peroxide-mediated signaling events.</text>
</comment>
<evidence type="ECO:0000256" key="8">
    <source>
        <dbReference type="ARBA" id="ARBA00023284"/>
    </source>
</evidence>
<evidence type="ECO:0000256" key="5">
    <source>
        <dbReference type="ARBA" id="ARBA00022862"/>
    </source>
</evidence>
<dbReference type="GO" id="GO:0045454">
    <property type="term" value="P:cell redox homeostasis"/>
    <property type="evidence" value="ECO:0007669"/>
    <property type="project" value="TreeGrafter"/>
</dbReference>
<dbReference type="GO" id="GO:0034599">
    <property type="term" value="P:cellular response to oxidative stress"/>
    <property type="evidence" value="ECO:0007669"/>
    <property type="project" value="TreeGrafter"/>
</dbReference>
<dbReference type="PROSITE" id="PS51352">
    <property type="entry name" value="THIOREDOXIN_2"/>
    <property type="match status" value="1"/>
</dbReference>
<evidence type="ECO:0000256" key="6">
    <source>
        <dbReference type="ARBA" id="ARBA00023002"/>
    </source>
</evidence>
<dbReference type="EMBL" id="ARYL01000030">
    <property type="protein sequence ID" value="KDA01354.1"/>
    <property type="molecule type" value="Genomic_DNA"/>
</dbReference>
<comment type="caution">
    <text evidence="15">The sequence shown here is derived from an EMBL/GenBank/DDBJ whole genome shotgun (WGS) entry which is preliminary data.</text>
</comment>
<keyword evidence="8" id="KW-0676">Redox-active center</keyword>
<evidence type="ECO:0000256" key="12">
    <source>
        <dbReference type="ARBA" id="ARBA00049091"/>
    </source>
</evidence>
<gene>
    <name evidence="15" type="ORF">HOC_15902</name>
</gene>
<evidence type="ECO:0000256" key="4">
    <source>
        <dbReference type="ARBA" id="ARBA00022559"/>
    </source>
</evidence>
<dbReference type="RefSeq" id="WP_035540407.1">
    <property type="nucleotide sequence ID" value="NZ_ARYL01000030.1"/>
</dbReference>
<dbReference type="STRING" id="1280953.HOC_15902"/>
<sequence length="154" mass="16805">MSKPLVEGVKAPSFSIETTDGKKQLSSYKGKTLVLYFYPKDDTPGCTNEAKDFSALAADFAAAGAEILGVSRDTLAKHGKFTDKHDLKIPLGADEDGSVCESFGVWVEKNMYGRTYMGIARSTFLIGPDGKIKRIWPKVRVKGHAEEVLESVKT</sequence>
<comment type="similarity">
    <text evidence="10">Belongs to the peroxiredoxin family. BCP/PrxQ subfamily.</text>
</comment>
<dbReference type="PANTHER" id="PTHR42801:SF4">
    <property type="entry name" value="AHPC_TSA FAMILY PROTEIN"/>
    <property type="match status" value="1"/>
</dbReference>
<feature type="domain" description="Thioredoxin" evidence="14">
    <location>
        <begin position="5"/>
        <end position="154"/>
    </location>
</feature>
<accession>A0A059G3P6</accession>
<dbReference type="InterPro" id="IPR024706">
    <property type="entry name" value="Peroxiredoxin_AhpC-typ"/>
</dbReference>
<reference evidence="15 16" key="1">
    <citation type="journal article" date="2014" name="Antonie Van Leeuwenhoek">
        <title>Hyphomonas beringensis sp. nov. and Hyphomonas chukchiensis sp. nov., isolated from surface seawater of the Bering Sea and Chukchi Sea.</title>
        <authorList>
            <person name="Li C."/>
            <person name="Lai Q."/>
            <person name="Li G."/>
            <person name="Dong C."/>
            <person name="Wang J."/>
            <person name="Liao Y."/>
            <person name="Shao Z."/>
        </authorList>
    </citation>
    <scope>NUCLEOTIDE SEQUENCE [LARGE SCALE GENOMIC DNA]</scope>
    <source>
        <strain evidence="15 16">SCH89</strain>
    </source>
</reference>
<dbReference type="InterPro" id="IPR013766">
    <property type="entry name" value="Thioredoxin_domain"/>
</dbReference>
<comment type="subunit">
    <text evidence="2">Monomer.</text>
</comment>
<proteinExistence type="inferred from homology"/>
<dbReference type="Pfam" id="PF00578">
    <property type="entry name" value="AhpC-TSA"/>
    <property type="match status" value="1"/>
</dbReference>
<dbReference type="PIRSF" id="PIRSF000239">
    <property type="entry name" value="AHPC"/>
    <property type="match status" value="1"/>
</dbReference>
<dbReference type="GO" id="GO:0008379">
    <property type="term" value="F:thioredoxin peroxidase activity"/>
    <property type="evidence" value="ECO:0007669"/>
    <property type="project" value="TreeGrafter"/>
</dbReference>
<dbReference type="PANTHER" id="PTHR42801">
    <property type="entry name" value="THIOREDOXIN-DEPENDENT PEROXIDE REDUCTASE"/>
    <property type="match status" value="1"/>
</dbReference>
<protein>
    <recommendedName>
        <fullName evidence="3">thioredoxin-dependent peroxiredoxin</fullName>
        <ecNumber evidence="3">1.11.1.24</ecNumber>
    </recommendedName>
    <alternativeName>
        <fullName evidence="9">Thioredoxin peroxidase</fullName>
    </alternativeName>
    <alternativeName>
        <fullName evidence="11">Thioredoxin-dependent peroxiredoxin Bcp</fullName>
    </alternativeName>
</protein>
<evidence type="ECO:0000313" key="16">
    <source>
        <dbReference type="Proteomes" id="UP000024942"/>
    </source>
</evidence>
<dbReference type="InterPro" id="IPR036249">
    <property type="entry name" value="Thioredoxin-like_sf"/>
</dbReference>
<evidence type="ECO:0000256" key="7">
    <source>
        <dbReference type="ARBA" id="ARBA00023157"/>
    </source>
</evidence>
<dbReference type="EC" id="1.11.1.24" evidence="3"/>